<organism evidence="1 2">
    <name type="scientific">Ambispora leptoticha</name>
    <dbReference type="NCBI Taxonomy" id="144679"/>
    <lineage>
        <taxon>Eukaryota</taxon>
        <taxon>Fungi</taxon>
        <taxon>Fungi incertae sedis</taxon>
        <taxon>Mucoromycota</taxon>
        <taxon>Glomeromycotina</taxon>
        <taxon>Glomeromycetes</taxon>
        <taxon>Archaeosporales</taxon>
        <taxon>Ambisporaceae</taxon>
        <taxon>Ambispora</taxon>
    </lineage>
</organism>
<sequence>MQKMVSGRSELLRSAFLANIGENYHPDQLIFIDEAAKDDRSLNRHYGYALKN</sequence>
<dbReference type="Proteomes" id="UP000789508">
    <property type="component" value="Unassembled WGS sequence"/>
</dbReference>
<dbReference type="EMBL" id="CAJVPS010051598">
    <property type="protein sequence ID" value="CAG8769714.1"/>
    <property type="molecule type" value="Genomic_DNA"/>
</dbReference>
<gene>
    <name evidence="1" type="ORF">ALEPTO_LOCUS14076</name>
</gene>
<dbReference type="OrthoDB" id="2388844at2759"/>
<protein>
    <submittedName>
        <fullName evidence="1">9457_t:CDS:1</fullName>
    </submittedName>
</protein>
<reference evidence="1" key="1">
    <citation type="submission" date="2021-06" db="EMBL/GenBank/DDBJ databases">
        <authorList>
            <person name="Kallberg Y."/>
            <person name="Tangrot J."/>
            <person name="Rosling A."/>
        </authorList>
    </citation>
    <scope>NUCLEOTIDE SEQUENCE</scope>
    <source>
        <strain evidence="1">FL130A</strain>
    </source>
</reference>
<comment type="caution">
    <text evidence="1">The sequence shown here is derived from an EMBL/GenBank/DDBJ whole genome shotgun (WGS) entry which is preliminary data.</text>
</comment>
<feature type="non-terminal residue" evidence="1">
    <location>
        <position position="52"/>
    </location>
</feature>
<dbReference type="AlphaFoldDB" id="A0A9N9J9U0"/>
<proteinExistence type="predicted"/>
<name>A0A9N9J9U0_9GLOM</name>
<accession>A0A9N9J9U0</accession>
<keyword evidence="2" id="KW-1185">Reference proteome</keyword>
<evidence type="ECO:0000313" key="1">
    <source>
        <dbReference type="EMBL" id="CAG8769714.1"/>
    </source>
</evidence>
<evidence type="ECO:0000313" key="2">
    <source>
        <dbReference type="Proteomes" id="UP000789508"/>
    </source>
</evidence>